<evidence type="ECO:0000313" key="1">
    <source>
        <dbReference type="EMBL" id="SDY55562.1"/>
    </source>
</evidence>
<dbReference type="AlphaFoldDB" id="A0A1H3KTR5"/>
<name>A0A1H3KTR5_9FIRM</name>
<evidence type="ECO:0008006" key="3">
    <source>
        <dbReference type="Google" id="ProtNLM"/>
    </source>
</evidence>
<organism evidence="1 2">
    <name type="scientific">Proteiniborus ethanoligenes</name>
    <dbReference type="NCBI Taxonomy" id="415015"/>
    <lineage>
        <taxon>Bacteria</taxon>
        <taxon>Bacillati</taxon>
        <taxon>Bacillota</taxon>
        <taxon>Clostridia</taxon>
        <taxon>Eubacteriales</taxon>
        <taxon>Proteiniborus</taxon>
    </lineage>
</organism>
<reference evidence="1 2" key="1">
    <citation type="submission" date="2016-10" db="EMBL/GenBank/DDBJ databases">
        <authorList>
            <person name="de Groot N.N."/>
        </authorList>
    </citation>
    <scope>NUCLEOTIDE SEQUENCE [LARGE SCALE GENOMIC DNA]</scope>
    <source>
        <strain evidence="1 2">DSM 21650</strain>
    </source>
</reference>
<accession>A0A1H3KTR5</accession>
<dbReference type="EMBL" id="FNQE01000002">
    <property type="protein sequence ID" value="SDY55562.1"/>
    <property type="molecule type" value="Genomic_DNA"/>
</dbReference>
<dbReference type="Pfam" id="PF17253">
    <property type="entry name" value="DUF5320"/>
    <property type="match status" value="1"/>
</dbReference>
<protein>
    <recommendedName>
        <fullName evidence="3">DUF5320 domain-containing protein</fullName>
    </recommendedName>
</protein>
<proteinExistence type="predicted"/>
<dbReference type="InterPro" id="IPR035205">
    <property type="entry name" value="DUF5320"/>
</dbReference>
<dbReference type="RefSeq" id="WP_091726256.1">
    <property type="nucleotide sequence ID" value="NZ_FNQE01000002.1"/>
</dbReference>
<dbReference type="STRING" id="415015.SAMN05660462_00315"/>
<dbReference type="Proteomes" id="UP000198625">
    <property type="component" value="Unassembled WGS sequence"/>
</dbReference>
<gene>
    <name evidence="1" type="ORF">SAMN05660462_00315</name>
</gene>
<keyword evidence="2" id="KW-1185">Reference proteome</keyword>
<evidence type="ECO:0000313" key="2">
    <source>
        <dbReference type="Proteomes" id="UP000198625"/>
    </source>
</evidence>
<dbReference type="OrthoDB" id="9815278at2"/>
<sequence>MPRRDGTGPIGCGPMSGRSLGFCIGANGRYDGRIGRRFSRGFGYRCGVGFSSFFNGEPAVMTEQEFLTKQKEVLQSRLENINKQIESL</sequence>